<keyword evidence="5 6" id="KW-0472">Membrane</keyword>
<dbReference type="SUPFAM" id="SSF144091">
    <property type="entry name" value="Rhomboid-like"/>
    <property type="match status" value="1"/>
</dbReference>
<dbReference type="OrthoDB" id="594838at2"/>
<keyword evidence="9" id="KW-1185">Reference proteome</keyword>
<dbReference type="EMBL" id="CP011545">
    <property type="protein sequence ID" value="AKK08537.1"/>
    <property type="molecule type" value="Genomic_DNA"/>
</dbReference>
<evidence type="ECO:0000256" key="3">
    <source>
        <dbReference type="ARBA" id="ARBA00022692"/>
    </source>
</evidence>
<feature type="transmembrane region" description="Helical" evidence="6">
    <location>
        <begin position="214"/>
        <end position="232"/>
    </location>
</feature>
<comment type="subcellular location">
    <subcellularLocation>
        <location evidence="1">Cell membrane</location>
        <topology evidence="1">Multi-pass membrane protein</topology>
    </subcellularLocation>
</comment>
<dbReference type="AlphaFoldDB" id="A0A0G3HBH5"/>
<dbReference type="PANTHER" id="PTHR34697">
    <property type="entry name" value="PHOSPHATIDYLGLYCEROL LYSYLTRANSFERASE"/>
    <property type="match status" value="1"/>
</dbReference>
<organism evidence="8 9">
    <name type="scientific">Corynebacterium testudinoris</name>
    <dbReference type="NCBI Taxonomy" id="136857"/>
    <lineage>
        <taxon>Bacteria</taxon>
        <taxon>Bacillati</taxon>
        <taxon>Actinomycetota</taxon>
        <taxon>Actinomycetes</taxon>
        <taxon>Mycobacteriales</taxon>
        <taxon>Corynebacteriaceae</taxon>
        <taxon>Corynebacterium</taxon>
    </lineage>
</organism>
<evidence type="ECO:0000259" key="7">
    <source>
        <dbReference type="Pfam" id="PF09924"/>
    </source>
</evidence>
<dbReference type="InterPro" id="IPR035952">
    <property type="entry name" value="Rhomboid-like_sf"/>
</dbReference>
<feature type="transmembrane region" description="Helical" evidence="6">
    <location>
        <begin position="287"/>
        <end position="305"/>
    </location>
</feature>
<feature type="transmembrane region" description="Helical" evidence="6">
    <location>
        <begin position="185"/>
        <end position="202"/>
    </location>
</feature>
<sequence length="823" mass="90183">MKEKLQYALRQVGKTFRFAPLSLLLLAVLWILREMVGPNTDDLLATLGISRPLYLLDTHLLTAGLTASTRGGALLATLGILAFALPAERVLGTRRFALVALASYAIATPLGVVLAAPIDSTGLNHWGTELLQDTFLSPSPWIFGTLAVASGAMPLLWRRRTRLILVTLATTLLLFTGTLSDVVAWIATIGGILAGRLWFQGRTRPSMSVSLREGRILVTVIVIAASLGPVLAGLNPRAEGPFAAVTSFIWQPDISEDQAYFLCALDSSSRECTDAILMLQQSGFGSLLANLMPLILQVVIALGLMRGRRLAWWLSIAAQLVTMFAVLNQLYLLSDAPDGALLIINLLLIVAPWLLVTLLLILTRRLFAVRIDVSRLARGAGLVVGTWVLTAAAWLIGAMVLRGGFHTTATWALAFEELPNRFLPPALGQLYTYYLIPTTSATWALYSWVGVVFWLVTAYALYRLLMSVPNRSTAADQARAQQILESGTGDHLSWMTLWDNNQYWFAEDGYVAYRVHNGIAVTVGGPIVGAEGNRDEVADQFETFATSQGWQPAWYSVSADFAEERSSRGFQQVHVAEESILSTADTEFKGKKFQNIRTARNRAPKEGISTVWTTWEDAGPELREKIIELSEQWVSEKSLPEMGFTLGAVPELGIDGTKMLLAVGEDGTLHGITSWLPVYEKGHVVGYTLDVMRRNAEGFRPVIEYLLAEALLIAAAEGLQWISLSGAPLATSEVAESRGLLDVTLDKVGETMEPLYGFRSLAASKYKFHPEHHSWFLCYRDELSLPAIGLAVSSCYLPQLKAKDAMEAIRVWAASQREEETAS</sequence>
<dbReference type="PANTHER" id="PTHR34697:SF2">
    <property type="entry name" value="PHOSPHATIDYLGLYCEROL LYSYLTRANSFERASE"/>
    <property type="match status" value="1"/>
</dbReference>
<evidence type="ECO:0000313" key="9">
    <source>
        <dbReference type="Proteomes" id="UP000035540"/>
    </source>
</evidence>
<keyword evidence="4 6" id="KW-1133">Transmembrane helix</keyword>
<feature type="transmembrane region" description="Helical" evidence="6">
    <location>
        <begin position="312"/>
        <end position="333"/>
    </location>
</feature>
<feature type="transmembrane region" description="Helical" evidence="6">
    <location>
        <begin position="60"/>
        <end position="84"/>
    </location>
</feature>
<feature type="transmembrane region" description="Helical" evidence="6">
    <location>
        <begin position="382"/>
        <end position="401"/>
    </location>
</feature>
<dbReference type="InterPro" id="IPR051211">
    <property type="entry name" value="PG_lysyltransferase"/>
</dbReference>
<dbReference type="GO" id="GO:0005886">
    <property type="term" value="C:plasma membrane"/>
    <property type="evidence" value="ECO:0007669"/>
    <property type="project" value="UniProtKB-SubCell"/>
</dbReference>
<keyword evidence="3 6" id="KW-0812">Transmembrane</keyword>
<protein>
    <recommendedName>
        <fullName evidence="7">Phosphatidylglycerol lysyltransferase C-terminal domain-containing protein</fullName>
    </recommendedName>
</protein>
<evidence type="ECO:0000313" key="8">
    <source>
        <dbReference type="EMBL" id="AKK08537.1"/>
    </source>
</evidence>
<accession>A0A0G3HBH5</accession>
<feature type="domain" description="Phosphatidylglycerol lysyltransferase C-terminal" evidence="7">
    <location>
        <begin position="483"/>
        <end position="779"/>
    </location>
</feature>
<reference evidence="9" key="2">
    <citation type="submission" date="2015-05" db="EMBL/GenBank/DDBJ databases">
        <title>Complete genome sequence of Corynebacterium testudinoris DSM 44614, recovered from necrotic lesions in the mouth of a tortoise.</title>
        <authorList>
            <person name="Ruckert C."/>
            <person name="Albersmeier A."/>
            <person name="Winkler A."/>
            <person name="Tauch A."/>
        </authorList>
    </citation>
    <scope>NUCLEOTIDE SEQUENCE [LARGE SCALE GENOMIC DNA]</scope>
    <source>
        <strain evidence="9">DSM 44614</strain>
    </source>
</reference>
<feature type="transmembrane region" description="Helical" evidence="6">
    <location>
        <begin position="12"/>
        <end position="32"/>
    </location>
</feature>
<evidence type="ECO:0000256" key="4">
    <source>
        <dbReference type="ARBA" id="ARBA00022989"/>
    </source>
</evidence>
<name>A0A0G3HBH5_9CORY</name>
<dbReference type="GO" id="GO:0016755">
    <property type="term" value="F:aminoacyltransferase activity"/>
    <property type="evidence" value="ECO:0007669"/>
    <property type="project" value="TreeGrafter"/>
</dbReference>
<keyword evidence="2" id="KW-1003">Cell membrane</keyword>
<gene>
    <name evidence="8" type="ORF">CTEST_05455</name>
</gene>
<dbReference type="Pfam" id="PF09924">
    <property type="entry name" value="LPG_synthase_C"/>
    <property type="match status" value="1"/>
</dbReference>
<dbReference type="Proteomes" id="UP000035540">
    <property type="component" value="Chromosome"/>
</dbReference>
<dbReference type="KEGG" id="cted:CTEST_05455"/>
<proteinExistence type="predicted"/>
<dbReference type="PATRIC" id="fig|136857.5.peg.1084"/>
<feature type="transmembrane region" description="Helical" evidence="6">
    <location>
        <begin position="339"/>
        <end position="362"/>
    </location>
</feature>
<reference evidence="8 9" key="1">
    <citation type="journal article" date="2015" name="Genome Announc.">
        <title>Complete Genome Sequence of the Type Strain Corynebacterium testudinoris DSM 44614, Recovered from Necrotic Lesions in the Mouth of a Tortoise.</title>
        <authorList>
            <person name="Ruckert C."/>
            <person name="Kriete M."/>
            <person name="Jaenicke S."/>
            <person name="Winkler A."/>
            <person name="Tauch A."/>
        </authorList>
    </citation>
    <scope>NUCLEOTIDE SEQUENCE [LARGE SCALE GENOMIC DNA]</scope>
    <source>
        <strain evidence="8 9">DSM 44614</strain>
    </source>
</reference>
<dbReference type="RefSeq" id="WP_047252881.1">
    <property type="nucleotide sequence ID" value="NZ_CP011545.1"/>
</dbReference>
<feature type="transmembrane region" description="Helical" evidence="6">
    <location>
        <begin position="163"/>
        <end position="179"/>
    </location>
</feature>
<feature type="transmembrane region" description="Helical" evidence="6">
    <location>
        <begin position="96"/>
        <end position="118"/>
    </location>
</feature>
<dbReference type="GO" id="GO:0055091">
    <property type="term" value="P:phospholipid homeostasis"/>
    <property type="evidence" value="ECO:0007669"/>
    <property type="project" value="TreeGrafter"/>
</dbReference>
<evidence type="ECO:0000256" key="5">
    <source>
        <dbReference type="ARBA" id="ARBA00023136"/>
    </source>
</evidence>
<feature type="transmembrane region" description="Helical" evidence="6">
    <location>
        <begin position="138"/>
        <end position="156"/>
    </location>
</feature>
<feature type="transmembrane region" description="Helical" evidence="6">
    <location>
        <begin position="443"/>
        <end position="462"/>
    </location>
</feature>
<evidence type="ECO:0000256" key="2">
    <source>
        <dbReference type="ARBA" id="ARBA00022475"/>
    </source>
</evidence>
<evidence type="ECO:0000256" key="1">
    <source>
        <dbReference type="ARBA" id="ARBA00004651"/>
    </source>
</evidence>
<dbReference type="STRING" id="136857.CTEST_05455"/>
<dbReference type="InterPro" id="IPR024320">
    <property type="entry name" value="LPG_synthase_C"/>
</dbReference>
<evidence type="ECO:0000256" key="6">
    <source>
        <dbReference type="SAM" id="Phobius"/>
    </source>
</evidence>